<accession>A0A4R1K2Q0</accession>
<comment type="caution">
    <text evidence="1">The sequence shown here is derived from an EMBL/GenBank/DDBJ whole genome shotgun (WGS) entry which is preliminary data.</text>
</comment>
<dbReference type="AlphaFoldDB" id="A0A4R1K2Q0"/>
<dbReference type="EMBL" id="SMGG01000008">
    <property type="protein sequence ID" value="TCK58210.1"/>
    <property type="molecule type" value="Genomic_DNA"/>
</dbReference>
<name>A0A4R1K2Q0_9BACT</name>
<protein>
    <submittedName>
        <fullName evidence="1">Uncharacterized protein</fullName>
    </submittedName>
</protein>
<dbReference type="OrthoDB" id="9799982at2"/>
<evidence type="ECO:0000313" key="1">
    <source>
        <dbReference type="EMBL" id="TCK58210.1"/>
    </source>
</evidence>
<dbReference type="RefSeq" id="WP_132874689.1">
    <property type="nucleotide sequence ID" value="NZ_SMGG01000008.1"/>
</dbReference>
<dbReference type="Proteomes" id="UP000294614">
    <property type="component" value="Unassembled WGS sequence"/>
</dbReference>
<evidence type="ECO:0000313" key="2">
    <source>
        <dbReference type="Proteomes" id="UP000294614"/>
    </source>
</evidence>
<proteinExistence type="predicted"/>
<reference evidence="1 2" key="1">
    <citation type="submission" date="2019-03" db="EMBL/GenBank/DDBJ databases">
        <title>Genomic Encyclopedia of Type Strains, Phase IV (KMG-IV): sequencing the most valuable type-strain genomes for metagenomic binning, comparative biology and taxonomic classification.</title>
        <authorList>
            <person name="Goeker M."/>
        </authorList>
    </citation>
    <scope>NUCLEOTIDE SEQUENCE [LARGE SCALE GENOMIC DNA]</scope>
    <source>
        <strain evidence="1 2">DSM 24984</strain>
    </source>
</reference>
<keyword evidence="2" id="KW-1185">Reference proteome</keyword>
<sequence>MSKGSLVSGIKPSKNFCLKSTAEENDNIFPPAAALVNGEYCLLSGSEAEEYYIVQAESTAGALNMAVILHGALCITELAKLAVICKEHSIDTAQIDAFSQYNIKGRQGFQTLEAVDAYPEALKKYLTAKDIPLKTLAVFNKLNEDCKKYVVDAVAARELSVGDFRNLVNLLFDMMPKIKPEDMQGNIIKNLSAKKDRAGTAFSDKLKELTERFPLTVSSPDNFETGRLVFSFTAESAEEFMEIITKTSEESNTSKLKKIYGFLDEQNIS</sequence>
<gene>
    <name evidence="1" type="ORF">C8D98_2725</name>
</gene>
<organism evidence="1 2">
    <name type="scientific">Seleniivibrio woodruffii</name>
    <dbReference type="NCBI Taxonomy" id="1078050"/>
    <lineage>
        <taxon>Bacteria</taxon>
        <taxon>Pseudomonadati</taxon>
        <taxon>Deferribacterota</taxon>
        <taxon>Deferribacteres</taxon>
        <taxon>Deferribacterales</taxon>
        <taxon>Geovibrionaceae</taxon>
        <taxon>Seleniivibrio</taxon>
    </lineage>
</organism>